<dbReference type="Proteomes" id="UP001377830">
    <property type="component" value="Chromosome"/>
</dbReference>
<dbReference type="AlphaFoldDB" id="A0AAN0KKT5"/>
<reference evidence="2" key="1">
    <citation type="journal article" date="2024" name="Int. J. Syst. Evol. Microbiol.">
        <title>Pectobacterium araliae sp. nov., a pathogen causing bacterial soft rot of Japanese angelica tree in Japan.</title>
        <authorList>
            <person name="Sawada H."/>
            <person name="Someya N."/>
            <person name="Morohoshi T."/>
            <person name="Ono M."/>
            <person name="Satou M."/>
        </authorList>
    </citation>
    <scope>NUCLEOTIDE SEQUENCE [LARGE SCALE GENOMIC DNA]</scope>
    <source>
        <strain evidence="2">MAFF 302110</strain>
    </source>
</reference>
<organism evidence="1 2">
    <name type="scientific">Pectobacterium araliae</name>
    <dbReference type="NCBI Taxonomy" id="3073862"/>
    <lineage>
        <taxon>Bacteria</taxon>
        <taxon>Pseudomonadati</taxon>
        <taxon>Pseudomonadota</taxon>
        <taxon>Gammaproteobacteria</taxon>
        <taxon>Enterobacterales</taxon>
        <taxon>Pectobacteriaceae</taxon>
        <taxon>Pectobacterium</taxon>
    </lineage>
</organism>
<evidence type="ECO:0000313" key="1">
    <source>
        <dbReference type="EMBL" id="BES83584.1"/>
    </source>
</evidence>
<dbReference type="EMBL" id="AP028908">
    <property type="protein sequence ID" value="BES83584.1"/>
    <property type="molecule type" value="Genomic_DNA"/>
</dbReference>
<sequence length="80" mass="9266">MGYKIKKLIMRSGERGHLILDKETELPVYYQNLFLTENVRNRNATASTVEVVATNLLIFSNFLDSRKINIVERIEAKKIP</sequence>
<gene>
    <name evidence="1" type="ORF">PEC302110_06810</name>
</gene>
<accession>A0AAN0KKT5</accession>
<evidence type="ECO:0000313" key="2">
    <source>
        <dbReference type="Proteomes" id="UP001377830"/>
    </source>
</evidence>
<keyword evidence="2" id="KW-1185">Reference proteome</keyword>
<dbReference type="KEGG" id="parl:PEC302110_06810"/>
<proteinExistence type="predicted"/>
<protein>
    <submittedName>
        <fullName evidence="1">Uncharacterized protein</fullName>
    </submittedName>
</protein>
<name>A0AAN0KKT5_9GAMM</name>